<dbReference type="RefSeq" id="WP_213889439.1">
    <property type="nucleotide sequence ID" value="NZ_JAGFNU010000006.1"/>
</dbReference>
<gene>
    <name evidence="6" type="ORF">ACFFUT_15670</name>
</gene>
<evidence type="ECO:0000256" key="2">
    <source>
        <dbReference type="ARBA" id="ARBA00023015"/>
    </source>
</evidence>
<comment type="caution">
    <text evidence="6">The sequence shown here is derived from an EMBL/GenBank/DDBJ whole genome shotgun (WGS) entry which is preliminary data.</text>
</comment>
<reference evidence="6 7" key="1">
    <citation type="submission" date="2024-09" db="EMBL/GenBank/DDBJ databases">
        <authorList>
            <person name="Sun Q."/>
            <person name="Mori K."/>
        </authorList>
    </citation>
    <scope>NUCLEOTIDE SEQUENCE [LARGE SCALE GENOMIC DNA]</scope>
    <source>
        <strain evidence="6 7">CECT 8726</strain>
    </source>
</reference>
<dbReference type="PANTHER" id="PTHR30537">
    <property type="entry name" value="HTH-TYPE TRANSCRIPTIONAL REGULATOR"/>
    <property type="match status" value="1"/>
</dbReference>
<evidence type="ECO:0000313" key="7">
    <source>
        <dbReference type="Proteomes" id="UP001589683"/>
    </source>
</evidence>
<dbReference type="InterPro" id="IPR005119">
    <property type="entry name" value="LysR_subst-bd"/>
</dbReference>
<dbReference type="Gene3D" id="3.40.190.10">
    <property type="entry name" value="Periplasmic binding protein-like II"/>
    <property type="match status" value="2"/>
</dbReference>
<feature type="domain" description="HTH lysR-type" evidence="5">
    <location>
        <begin position="4"/>
        <end position="61"/>
    </location>
</feature>
<accession>A0ABV5JIE7</accession>
<dbReference type="InterPro" id="IPR000847">
    <property type="entry name" value="LysR_HTH_N"/>
</dbReference>
<dbReference type="Pfam" id="PF03466">
    <property type="entry name" value="LysR_substrate"/>
    <property type="match status" value="1"/>
</dbReference>
<dbReference type="Gene3D" id="1.10.10.10">
    <property type="entry name" value="Winged helix-like DNA-binding domain superfamily/Winged helix DNA-binding domain"/>
    <property type="match status" value="1"/>
</dbReference>
<keyword evidence="4" id="KW-0804">Transcription</keyword>
<dbReference type="SUPFAM" id="SSF46785">
    <property type="entry name" value="Winged helix' DNA-binding domain"/>
    <property type="match status" value="1"/>
</dbReference>
<name>A0ABV5JIE7_9RHOB</name>
<dbReference type="PROSITE" id="PS50931">
    <property type="entry name" value="HTH_LYSR"/>
    <property type="match status" value="1"/>
</dbReference>
<protein>
    <submittedName>
        <fullName evidence="6">LysR substrate-binding domain-containing protein</fullName>
    </submittedName>
</protein>
<comment type="similarity">
    <text evidence="1">Belongs to the LysR transcriptional regulatory family.</text>
</comment>
<keyword evidence="7" id="KW-1185">Reference proteome</keyword>
<dbReference type="InterPro" id="IPR058163">
    <property type="entry name" value="LysR-type_TF_proteobact-type"/>
</dbReference>
<keyword evidence="2" id="KW-0805">Transcription regulation</keyword>
<evidence type="ECO:0000259" key="5">
    <source>
        <dbReference type="PROSITE" id="PS50931"/>
    </source>
</evidence>
<evidence type="ECO:0000256" key="4">
    <source>
        <dbReference type="ARBA" id="ARBA00023163"/>
    </source>
</evidence>
<organism evidence="6 7">
    <name type="scientific">Pseudohalocynthiibacter aestuariivivens</name>
    <dbReference type="NCBI Taxonomy" id="1591409"/>
    <lineage>
        <taxon>Bacteria</taxon>
        <taxon>Pseudomonadati</taxon>
        <taxon>Pseudomonadota</taxon>
        <taxon>Alphaproteobacteria</taxon>
        <taxon>Rhodobacterales</taxon>
        <taxon>Paracoccaceae</taxon>
        <taxon>Pseudohalocynthiibacter</taxon>
    </lineage>
</organism>
<evidence type="ECO:0000313" key="6">
    <source>
        <dbReference type="EMBL" id="MFB9233230.1"/>
    </source>
</evidence>
<dbReference type="PANTHER" id="PTHR30537:SF74">
    <property type="entry name" value="HTH-TYPE TRANSCRIPTIONAL REGULATOR TRPI"/>
    <property type="match status" value="1"/>
</dbReference>
<dbReference type="EMBL" id="JBHMEA010000048">
    <property type="protein sequence ID" value="MFB9233230.1"/>
    <property type="molecule type" value="Genomic_DNA"/>
</dbReference>
<proteinExistence type="inferred from homology"/>
<dbReference type="InterPro" id="IPR036388">
    <property type="entry name" value="WH-like_DNA-bd_sf"/>
</dbReference>
<dbReference type="Pfam" id="PF00126">
    <property type="entry name" value="HTH_1"/>
    <property type="match status" value="1"/>
</dbReference>
<evidence type="ECO:0000256" key="3">
    <source>
        <dbReference type="ARBA" id="ARBA00023125"/>
    </source>
</evidence>
<sequence length="301" mass="33667">MKRPNLNALRTFEAAARKLSFSIAAEELNITQAAVSQQIRKLETFLGSELFVRNHRQLSLSAVGQAYFRTVQEAIDRLDTVTDQLFPERSNQIVTIRCTSSIATLWLAPNIGAFHREHPEIDLRIRTLDSENSADKNPNVDLEIFVTGKDVSDPNTSPLLTSTITPVASPRLLAEAEPLKNPKDIQSFELIHVLGYEDDWHRWFRHFGLKDVAVPRGLAVDGSLIALEAAVRGDGVVLGRRPFVDQHLRSGQLAEVFGAPYSLTAKYYLRQPRTSGDQRSKQRVATWLKQLCEHAGSETDG</sequence>
<keyword evidence="3" id="KW-0238">DNA-binding</keyword>
<dbReference type="PRINTS" id="PR00039">
    <property type="entry name" value="HTHLYSR"/>
</dbReference>
<dbReference type="SUPFAM" id="SSF53850">
    <property type="entry name" value="Periplasmic binding protein-like II"/>
    <property type="match status" value="1"/>
</dbReference>
<dbReference type="CDD" id="cd08432">
    <property type="entry name" value="PBP2_GcdR_TrpI_HvrB_AmpR_like"/>
    <property type="match status" value="1"/>
</dbReference>
<dbReference type="InterPro" id="IPR036390">
    <property type="entry name" value="WH_DNA-bd_sf"/>
</dbReference>
<evidence type="ECO:0000256" key="1">
    <source>
        <dbReference type="ARBA" id="ARBA00009437"/>
    </source>
</evidence>
<dbReference type="Proteomes" id="UP001589683">
    <property type="component" value="Unassembled WGS sequence"/>
</dbReference>